<comment type="similarity">
    <text evidence="1">Belongs to the LysR transcriptional regulatory family.</text>
</comment>
<dbReference type="CDD" id="cd08414">
    <property type="entry name" value="PBP2_LTTR_aromatics_like"/>
    <property type="match status" value="1"/>
</dbReference>
<evidence type="ECO:0000313" key="6">
    <source>
        <dbReference type="EMBL" id="REF68328.1"/>
    </source>
</evidence>
<dbReference type="Proteomes" id="UP000256941">
    <property type="component" value="Unassembled WGS sequence"/>
</dbReference>
<evidence type="ECO:0000259" key="5">
    <source>
        <dbReference type="PROSITE" id="PS50931"/>
    </source>
</evidence>
<dbReference type="FunFam" id="1.10.10.10:FF:000001">
    <property type="entry name" value="LysR family transcriptional regulator"/>
    <property type="match status" value="1"/>
</dbReference>
<reference evidence="6 7" key="1">
    <citation type="submission" date="2018-08" db="EMBL/GenBank/DDBJ databases">
        <title>Genomic Encyclopedia of Archaeal and Bacterial Type Strains, Phase II (KMG-II): from individual species to whole genera.</title>
        <authorList>
            <person name="Goeker M."/>
        </authorList>
    </citation>
    <scope>NUCLEOTIDE SEQUENCE [LARGE SCALE GENOMIC DNA]</scope>
    <source>
        <strain evidence="6 7">DSM 17099</strain>
    </source>
</reference>
<dbReference type="Pfam" id="PF00126">
    <property type="entry name" value="HTH_1"/>
    <property type="match status" value="1"/>
</dbReference>
<dbReference type="EMBL" id="QTUJ01000003">
    <property type="protein sequence ID" value="REF68328.1"/>
    <property type="molecule type" value="Genomic_DNA"/>
</dbReference>
<dbReference type="AlphaFoldDB" id="A0A3D9XFK2"/>
<sequence length="314" mass="35005">MANRYEKWTDDQRKNRIMELRHLRYVIAAVEHGSFSAAAGELGVRESAISRRIRDLEDETGAALFIRHKRGVTLTDAGRRFLTHARRALNEVDLAVKDVGAAGRVEHGVLRIGIFASLASGFLADLLRRYNDDHPGVRCVIVEGNPSDHIAAVRQHCMDVAFLTGTPEAAECDVEVFWQERVFVALPKDDDLTVRKRIAWSELRDRHFVVSEAGPGPEIHDYLVRYLSELGHHPSVERCPVSRDTLMQLVALGNGLTLTSEATTGATFPGVVFRPLATEPLPFCAVWSPRNDNPALRRLLSLTRTLSAQDSKAR</sequence>
<dbReference type="PANTHER" id="PTHR30346">
    <property type="entry name" value="TRANSCRIPTIONAL DUAL REGULATOR HCAR-RELATED"/>
    <property type="match status" value="1"/>
</dbReference>
<evidence type="ECO:0000256" key="3">
    <source>
        <dbReference type="ARBA" id="ARBA00023125"/>
    </source>
</evidence>
<dbReference type="GO" id="GO:0003700">
    <property type="term" value="F:DNA-binding transcription factor activity"/>
    <property type="evidence" value="ECO:0007669"/>
    <property type="project" value="InterPro"/>
</dbReference>
<dbReference type="Gene3D" id="1.10.10.10">
    <property type="entry name" value="Winged helix-like DNA-binding domain superfamily/Winged helix DNA-binding domain"/>
    <property type="match status" value="1"/>
</dbReference>
<dbReference type="GO" id="GO:0032993">
    <property type="term" value="C:protein-DNA complex"/>
    <property type="evidence" value="ECO:0007669"/>
    <property type="project" value="TreeGrafter"/>
</dbReference>
<name>A0A3D9XFK2_PARVE</name>
<evidence type="ECO:0000256" key="2">
    <source>
        <dbReference type="ARBA" id="ARBA00023015"/>
    </source>
</evidence>
<evidence type="ECO:0000313" key="7">
    <source>
        <dbReference type="Proteomes" id="UP000256941"/>
    </source>
</evidence>
<comment type="caution">
    <text evidence="6">The sequence shown here is derived from an EMBL/GenBank/DDBJ whole genome shotgun (WGS) entry which is preliminary data.</text>
</comment>
<dbReference type="SUPFAM" id="SSF46785">
    <property type="entry name" value="Winged helix' DNA-binding domain"/>
    <property type="match status" value="1"/>
</dbReference>
<accession>A0A3D9XFK2</accession>
<proteinExistence type="inferred from homology"/>
<keyword evidence="3 6" id="KW-0238">DNA-binding</keyword>
<dbReference type="PANTHER" id="PTHR30346:SF0">
    <property type="entry name" value="HCA OPERON TRANSCRIPTIONAL ACTIVATOR HCAR"/>
    <property type="match status" value="1"/>
</dbReference>
<dbReference type="Pfam" id="PF03466">
    <property type="entry name" value="LysR_substrate"/>
    <property type="match status" value="1"/>
</dbReference>
<keyword evidence="2" id="KW-0805">Transcription regulation</keyword>
<gene>
    <name evidence="6" type="ORF">BDD41_3367</name>
</gene>
<protein>
    <submittedName>
        <fullName evidence="6">DNA-binding transcriptional LysR family regulator</fullName>
    </submittedName>
</protein>
<dbReference type="SUPFAM" id="SSF53850">
    <property type="entry name" value="Periplasmic binding protein-like II"/>
    <property type="match status" value="1"/>
</dbReference>
<dbReference type="InterPro" id="IPR005119">
    <property type="entry name" value="LysR_subst-bd"/>
</dbReference>
<organism evidence="6 7">
    <name type="scientific">Paracoccus versutus</name>
    <name type="common">Thiobacillus versutus</name>
    <dbReference type="NCBI Taxonomy" id="34007"/>
    <lineage>
        <taxon>Bacteria</taxon>
        <taxon>Pseudomonadati</taxon>
        <taxon>Pseudomonadota</taxon>
        <taxon>Alphaproteobacteria</taxon>
        <taxon>Rhodobacterales</taxon>
        <taxon>Paracoccaceae</taxon>
        <taxon>Paracoccus</taxon>
    </lineage>
</organism>
<dbReference type="Gene3D" id="3.40.190.10">
    <property type="entry name" value="Periplasmic binding protein-like II"/>
    <property type="match status" value="2"/>
</dbReference>
<dbReference type="InterPro" id="IPR036388">
    <property type="entry name" value="WH-like_DNA-bd_sf"/>
</dbReference>
<dbReference type="InterPro" id="IPR000847">
    <property type="entry name" value="LysR_HTH_N"/>
</dbReference>
<dbReference type="PROSITE" id="PS50931">
    <property type="entry name" value="HTH_LYSR"/>
    <property type="match status" value="1"/>
</dbReference>
<keyword evidence="4" id="KW-0804">Transcription</keyword>
<dbReference type="PRINTS" id="PR00039">
    <property type="entry name" value="HTHLYSR"/>
</dbReference>
<dbReference type="InterPro" id="IPR036390">
    <property type="entry name" value="WH_DNA-bd_sf"/>
</dbReference>
<feature type="domain" description="HTH lysR-type" evidence="5">
    <location>
        <begin position="18"/>
        <end position="75"/>
    </location>
</feature>
<evidence type="ECO:0000256" key="1">
    <source>
        <dbReference type="ARBA" id="ARBA00009437"/>
    </source>
</evidence>
<evidence type="ECO:0000256" key="4">
    <source>
        <dbReference type="ARBA" id="ARBA00023163"/>
    </source>
</evidence>
<dbReference type="GO" id="GO:0003677">
    <property type="term" value="F:DNA binding"/>
    <property type="evidence" value="ECO:0007669"/>
    <property type="project" value="UniProtKB-KW"/>
</dbReference>